<dbReference type="KEGG" id="faa:HMPREF0389_01659"/>
<name>D6GU69_FILAD</name>
<dbReference type="HOGENOM" id="CLU_100236_1_1_9"/>
<dbReference type="RefSeq" id="WP_014262291.1">
    <property type="nucleotide sequence ID" value="NC_016630.1"/>
</dbReference>
<dbReference type="eggNOG" id="COG1399">
    <property type="taxonomic scope" value="Bacteria"/>
</dbReference>
<protein>
    <submittedName>
        <fullName evidence="2">ACR, COG1399</fullName>
    </submittedName>
</protein>
<sequence length="169" mass="19524">MAVIDITDVKKRKKKSISVNDVIPLEECNANYDNVLFLETPVVEGRVRYHEDNLVFDGSVKTLLSVPCSKCLKEIEISVDKPFLVVLVTEEEEYFMDFDSYCYEKDQLNLWDLVWVQIWDEIPFKLLCKDDCLGVCPTCGHNLNDGPCDCPEVEKPIDERMAKLRELLN</sequence>
<evidence type="ECO:0000313" key="3">
    <source>
        <dbReference type="Proteomes" id="UP000007468"/>
    </source>
</evidence>
<gene>
    <name evidence="2" type="ordered locus">HMPREF0389_01659</name>
    <name evidence="1" type="ordered locus">HMPREF0389_01706</name>
</gene>
<reference evidence="3" key="1">
    <citation type="submission" date="2010-12" db="EMBL/GenBank/DDBJ databases">
        <title>The genome sequence of Filifactor alocis strain ATCC 35896.</title>
        <authorList>
            <consortium name="The Broad Institute Genome Sequencing Platform"/>
            <person name="Ward D."/>
            <person name="Earl A."/>
            <person name="Feldgarden M."/>
            <person name="Young S.K."/>
            <person name="Gargeya S."/>
            <person name="Zeng Q."/>
            <person name="Alvarado L."/>
            <person name="Berlin A."/>
            <person name="Bochicchio J."/>
            <person name="Chapman S.B."/>
            <person name="Chen Z."/>
            <person name="Freedman E."/>
            <person name="Gellesch M."/>
            <person name="Goldberg J."/>
            <person name="Griggs A."/>
            <person name="Gujja S."/>
            <person name="Heilman E."/>
            <person name="Heiman D."/>
            <person name="Howarth C."/>
            <person name="Mehta T."/>
            <person name="Neiman D."/>
            <person name="Pearson M."/>
            <person name="Roberts A."/>
            <person name="Saif S."/>
            <person name="Shea T."/>
            <person name="Shenoy N."/>
            <person name="Sisk P."/>
            <person name="Stolte C."/>
            <person name="Sykes S."/>
            <person name="White J."/>
            <person name="Yandava C."/>
            <person name="Izard J."/>
            <person name="Blanton J.M."/>
            <person name="Baranova O.V."/>
            <person name="Tanner A.C."/>
            <person name="Dewhirst F.E."/>
            <person name="Haas B."/>
            <person name="Nusbaum C."/>
            <person name="Birren B."/>
        </authorList>
    </citation>
    <scope>NUCLEOTIDE SEQUENCE [LARGE SCALE GENOMIC DNA]</scope>
    <source>
        <strain evidence="3">ATCC 35896 / D40 B5</strain>
    </source>
</reference>
<evidence type="ECO:0000313" key="2">
    <source>
        <dbReference type="EMBL" id="EFE27586.2"/>
    </source>
</evidence>
<dbReference type="AlphaFoldDB" id="D6GU69"/>
<dbReference type="PANTHER" id="PTHR34374:SF1">
    <property type="entry name" value="LARGE RIBOSOMAL RNA SUBUNIT ACCUMULATION PROTEIN YCED HOMOLOG 1, CHLOROPLASTIC"/>
    <property type="match status" value="1"/>
</dbReference>
<dbReference type="Proteomes" id="UP000007468">
    <property type="component" value="Chromosome"/>
</dbReference>
<organism evidence="2 3">
    <name type="scientific">Filifactor alocis (strain ATCC 35896 / CCUG 47790 / D40 B5)</name>
    <name type="common">Fusobacterium alocis</name>
    <dbReference type="NCBI Taxonomy" id="546269"/>
    <lineage>
        <taxon>Bacteria</taxon>
        <taxon>Bacillati</taxon>
        <taxon>Bacillota</taxon>
        <taxon>Clostridia</taxon>
        <taxon>Peptostreptococcales</taxon>
        <taxon>Filifactoraceae</taxon>
        <taxon>Filifactor</taxon>
    </lineage>
</organism>
<dbReference type="STRING" id="546269.HMPREF0389_01659"/>
<dbReference type="EMBL" id="CP002390">
    <property type="protein sequence ID" value="ADW16152.1"/>
    <property type="molecule type" value="Genomic_DNA"/>
</dbReference>
<accession>D6GU69</accession>
<reference evidence="2" key="2">
    <citation type="submission" date="2010-12" db="EMBL/GenBank/DDBJ databases">
        <title>The Genome Sequence of Filifactor alocis strain ATCC 35896.</title>
        <authorList>
            <consortium name="The Broad Institute Genome Sequencing Platform"/>
            <person name="Ward D."/>
            <person name="Earl A."/>
            <person name="Feldgarden M."/>
            <person name="Young S.K."/>
            <person name="Gargeya S."/>
            <person name="Zeng Q."/>
            <person name="Alvarado L."/>
            <person name="Berlin A."/>
            <person name="Bochicchio J."/>
            <person name="Chapman S.B."/>
            <person name="Chen Z."/>
            <person name="Freedman E."/>
            <person name="Gellesch M."/>
            <person name="Goldberg J."/>
            <person name="Griggs A."/>
            <person name="Gujja S."/>
            <person name="Heilman E."/>
            <person name="Heiman D."/>
            <person name="Howarth C."/>
            <person name="Mehta T."/>
            <person name="Neiman D."/>
            <person name="Pearson M."/>
            <person name="Roberts A."/>
            <person name="Saif S."/>
            <person name="Shea T."/>
            <person name="Shenoy N."/>
            <person name="Sisk P."/>
            <person name="Stolte C."/>
            <person name="Sykes S."/>
            <person name="White J."/>
            <person name="Yandava C."/>
            <person name="Izard J."/>
            <person name="Blanton J.M."/>
            <person name="Baranova O.V."/>
            <person name="Tanner A.C."/>
            <person name="Dewhirst F.E."/>
            <person name="Haas B."/>
            <person name="Nusbaum C."/>
            <person name="Birren B."/>
        </authorList>
    </citation>
    <scope>NUCLEOTIDE SEQUENCE</scope>
    <source>
        <strain evidence="2">ATCC 35896</strain>
    </source>
</reference>
<dbReference type="KEGG" id="faa:HMPREF0389_01706"/>
<dbReference type="EMBL" id="CP002390">
    <property type="protein sequence ID" value="EFE27586.2"/>
    <property type="molecule type" value="Genomic_DNA"/>
</dbReference>
<evidence type="ECO:0000313" key="1">
    <source>
        <dbReference type="EMBL" id="ADW16152.1"/>
    </source>
</evidence>
<keyword evidence="3" id="KW-1185">Reference proteome</keyword>
<dbReference type="InterPro" id="IPR003772">
    <property type="entry name" value="YceD"/>
</dbReference>
<dbReference type="PANTHER" id="PTHR34374">
    <property type="entry name" value="LARGE RIBOSOMAL RNA SUBUNIT ACCUMULATION PROTEIN YCED HOMOLOG 1, CHLOROPLASTIC"/>
    <property type="match status" value="1"/>
</dbReference>
<dbReference type="Pfam" id="PF02620">
    <property type="entry name" value="YceD"/>
    <property type="match status" value="1"/>
</dbReference>
<proteinExistence type="predicted"/>